<feature type="domain" description="GGDEF" evidence="10">
    <location>
        <begin position="632"/>
        <end position="765"/>
    </location>
</feature>
<keyword evidence="2" id="KW-1003">Cell membrane</keyword>
<dbReference type="InterPro" id="IPR035965">
    <property type="entry name" value="PAS-like_dom_sf"/>
</dbReference>
<dbReference type="SUPFAM" id="SSF55785">
    <property type="entry name" value="PYP-like sensor domain (PAS domain)"/>
    <property type="match status" value="1"/>
</dbReference>
<dbReference type="InterPro" id="IPR000014">
    <property type="entry name" value="PAS"/>
</dbReference>
<dbReference type="InterPro" id="IPR000160">
    <property type="entry name" value="GGDEF_dom"/>
</dbReference>
<dbReference type="PROSITE" id="PS50887">
    <property type="entry name" value="GGDEF"/>
    <property type="match status" value="1"/>
</dbReference>
<accession>A0A0F9SQ64</accession>
<dbReference type="Gene3D" id="3.30.70.270">
    <property type="match status" value="1"/>
</dbReference>
<dbReference type="CDD" id="cd01948">
    <property type="entry name" value="EAL"/>
    <property type="match status" value="1"/>
</dbReference>
<dbReference type="InterPro" id="IPR052155">
    <property type="entry name" value="Biofilm_reg_signaling"/>
</dbReference>
<dbReference type="Gene3D" id="3.20.20.450">
    <property type="entry name" value="EAL domain"/>
    <property type="match status" value="1"/>
</dbReference>
<evidence type="ECO:0000313" key="11">
    <source>
        <dbReference type="EMBL" id="KKN69084.1"/>
    </source>
</evidence>
<protein>
    <recommendedName>
        <fullName evidence="12">Diguanylate cyclase/phosphodiesterase with PAS/PAC sensor(S)</fullName>
    </recommendedName>
</protein>
<dbReference type="Gene3D" id="6.10.340.10">
    <property type="match status" value="1"/>
</dbReference>
<evidence type="ECO:0000259" key="9">
    <source>
        <dbReference type="PROSITE" id="PS50883"/>
    </source>
</evidence>
<feature type="domain" description="PAC" evidence="8">
    <location>
        <begin position="546"/>
        <end position="600"/>
    </location>
</feature>
<gene>
    <name evidence="11" type="ORF">LCGC14_0444620</name>
</gene>
<reference evidence="11" key="1">
    <citation type="journal article" date="2015" name="Nature">
        <title>Complex archaea that bridge the gap between prokaryotes and eukaryotes.</title>
        <authorList>
            <person name="Spang A."/>
            <person name="Saw J.H."/>
            <person name="Jorgensen S.L."/>
            <person name="Zaremba-Niedzwiedzka K."/>
            <person name="Martijn J."/>
            <person name="Lind A.E."/>
            <person name="van Eijk R."/>
            <person name="Schleper C."/>
            <person name="Guy L."/>
            <person name="Ettema T.J."/>
        </authorList>
    </citation>
    <scope>NUCLEOTIDE SEQUENCE</scope>
</reference>
<feature type="domain" description="EAL" evidence="9">
    <location>
        <begin position="774"/>
        <end position="1029"/>
    </location>
</feature>
<keyword evidence="3 6" id="KW-0812">Transmembrane</keyword>
<dbReference type="SMART" id="SM00091">
    <property type="entry name" value="PAS"/>
    <property type="match status" value="2"/>
</dbReference>
<dbReference type="PROSITE" id="PS50113">
    <property type="entry name" value="PAC"/>
    <property type="match status" value="1"/>
</dbReference>
<evidence type="ECO:0008006" key="12">
    <source>
        <dbReference type="Google" id="ProtNLM"/>
    </source>
</evidence>
<evidence type="ECO:0000259" key="8">
    <source>
        <dbReference type="PROSITE" id="PS50113"/>
    </source>
</evidence>
<comment type="subcellular location">
    <subcellularLocation>
        <location evidence="1">Cell membrane</location>
        <topology evidence="1">Multi-pass membrane protein</topology>
    </subcellularLocation>
</comment>
<comment type="caution">
    <text evidence="11">The sequence shown here is derived from an EMBL/GenBank/DDBJ whole genome shotgun (WGS) entry which is preliminary data.</text>
</comment>
<dbReference type="SUPFAM" id="SSF55073">
    <property type="entry name" value="Nucleotide cyclase"/>
    <property type="match status" value="1"/>
</dbReference>
<evidence type="ECO:0000256" key="2">
    <source>
        <dbReference type="ARBA" id="ARBA00022475"/>
    </source>
</evidence>
<evidence type="ECO:0000256" key="5">
    <source>
        <dbReference type="ARBA" id="ARBA00023136"/>
    </source>
</evidence>
<dbReference type="Gene3D" id="3.30.450.20">
    <property type="entry name" value="PAS domain"/>
    <property type="match status" value="2"/>
</dbReference>
<dbReference type="SMART" id="SM00052">
    <property type="entry name" value="EAL"/>
    <property type="match status" value="1"/>
</dbReference>
<proteinExistence type="predicted"/>
<evidence type="ECO:0000259" key="10">
    <source>
        <dbReference type="PROSITE" id="PS50887"/>
    </source>
</evidence>
<dbReference type="SUPFAM" id="SSF141868">
    <property type="entry name" value="EAL domain-like"/>
    <property type="match status" value="1"/>
</dbReference>
<dbReference type="PANTHER" id="PTHR44757:SF2">
    <property type="entry name" value="BIOFILM ARCHITECTURE MAINTENANCE PROTEIN MBAA"/>
    <property type="match status" value="1"/>
</dbReference>
<keyword evidence="4 6" id="KW-1133">Transmembrane helix</keyword>
<dbReference type="SMART" id="SM00086">
    <property type="entry name" value="PAC"/>
    <property type="match status" value="2"/>
</dbReference>
<dbReference type="PROSITE" id="PS50883">
    <property type="entry name" value="EAL"/>
    <property type="match status" value="1"/>
</dbReference>
<dbReference type="Pfam" id="PF00990">
    <property type="entry name" value="GGDEF"/>
    <property type="match status" value="1"/>
</dbReference>
<evidence type="ECO:0000259" key="7">
    <source>
        <dbReference type="PROSITE" id="PS50112"/>
    </source>
</evidence>
<sequence length="1034" mass="115851">MVIFTYSLKHQLYRLLILLSIPGTAVIIFTLLLERDHSIEQSEKKVENIAKQLILQQKHLVDDINRLARYLAKEESKKENLATSCPNYFNQFRAIYAHVANIGIVNPNGIVICTTSGLAKKINIADRAYFQNALKSNQLSVGYFQHDRSLQKNTLNFALPIINKKNVIQGVVVIVVALDWWNNAFNDIELPPGSIAAIADSNGKILARYPPTTAALGDNIAQTLLATDSSIDTEASTKIKSIEGEARMLHHSVIYSDPSNNSLNIHIALPVTHALKQINNNFFIAIGVFILSLLILSLIARKLLKTSIIDPINNLTNATNVLAKGEMPAQNIQPNNPELNTLYQHFKSMAQTRLTAEANLKNKHDELTSLLNTLPDSYVRINIHGDILNITGQFKPQVNPNSTAVPHLSSILSHSNVQLLLSQLSKLDVSSNLEFTLEKSDPKRSFEARISAMQSKNEYVVVLRDITQRKVNEEALHLASLVYNNSSEGMAITDPTGIIFDVNPAFSKTTLYSKEEVIGRSSSILSSGKHDKKFYNKMWSELQQTGRWQGEVINRKKSGQLYSEWLTIDTVYDENNAPIRRIAIFTDLTEKKQADETIWRQAHFDHLTDLPNRLELKERLNKRFSNVVTPDNQLIVMLLDIDHFKDINDTLGHHYGDNLLKLVSQRIVQSAKNADFVARIGGDEFVIVFNQIKSTRHINQIASNILLSLSSALNLENEELFISASIGIACAPNDGKNTEQLLKAADQAMYKAKSNGRNCFEFFSADMREYAHARMVLLKDLRSAIELEQFKLFYQPIVALNDLHIHKAEALIRWQHPEKGLISPIAFIPLAEETRQINAIGQFVFAQALQTLNDIKTLTDDTFQISVNVSPVQLSTPESGIDEWYDMLKAAKLPASSIVAEITEGLMVNPEALTQRRLKEIVKSGMQLALDDFGTGYSSLAYLQEMDTDYLKIDKRFVDNIQIGSQELALCEAIIVMAHQLGLKVIAEGIETKLQMQLLLEAGCDYGQGYLFSKPLNKSSFMALLADKKVALLK</sequence>
<name>A0A0F9SQ64_9ZZZZ</name>
<dbReference type="PROSITE" id="PS50112">
    <property type="entry name" value="PAS"/>
    <property type="match status" value="1"/>
</dbReference>
<feature type="transmembrane region" description="Helical" evidence="6">
    <location>
        <begin position="282"/>
        <end position="300"/>
    </location>
</feature>
<evidence type="ECO:0000256" key="3">
    <source>
        <dbReference type="ARBA" id="ARBA00022692"/>
    </source>
</evidence>
<dbReference type="CDD" id="cd00130">
    <property type="entry name" value="PAS"/>
    <property type="match status" value="1"/>
</dbReference>
<evidence type="ECO:0000256" key="6">
    <source>
        <dbReference type="SAM" id="Phobius"/>
    </source>
</evidence>
<dbReference type="Pfam" id="PF02743">
    <property type="entry name" value="dCache_1"/>
    <property type="match status" value="1"/>
</dbReference>
<organism evidence="11">
    <name type="scientific">marine sediment metagenome</name>
    <dbReference type="NCBI Taxonomy" id="412755"/>
    <lineage>
        <taxon>unclassified sequences</taxon>
        <taxon>metagenomes</taxon>
        <taxon>ecological metagenomes</taxon>
    </lineage>
</organism>
<feature type="domain" description="PAS" evidence="7">
    <location>
        <begin position="482"/>
        <end position="521"/>
    </location>
</feature>
<dbReference type="EMBL" id="LAZR01000433">
    <property type="protein sequence ID" value="KKN69084.1"/>
    <property type="molecule type" value="Genomic_DNA"/>
</dbReference>
<feature type="transmembrane region" description="Helical" evidence="6">
    <location>
        <begin position="12"/>
        <end position="33"/>
    </location>
</feature>
<dbReference type="CDD" id="cd12914">
    <property type="entry name" value="PDC1_DGC_like"/>
    <property type="match status" value="1"/>
</dbReference>
<dbReference type="GO" id="GO:0005886">
    <property type="term" value="C:plasma membrane"/>
    <property type="evidence" value="ECO:0007669"/>
    <property type="project" value="UniProtKB-SubCell"/>
</dbReference>
<evidence type="ECO:0000256" key="4">
    <source>
        <dbReference type="ARBA" id="ARBA00022989"/>
    </source>
</evidence>
<dbReference type="InterPro" id="IPR000700">
    <property type="entry name" value="PAS-assoc_C"/>
</dbReference>
<dbReference type="InterPro" id="IPR035919">
    <property type="entry name" value="EAL_sf"/>
</dbReference>
<dbReference type="CDD" id="cd01949">
    <property type="entry name" value="GGDEF"/>
    <property type="match status" value="1"/>
</dbReference>
<keyword evidence="5 6" id="KW-0472">Membrane</keyword>
<dbReference type="PANTHER" id="PTHR44757">
    <property type="entry name" value="DIGUANYLATE CYCLASE DGCP"/>
    <property type="match status" value="1"/>
</dbReference>
<dbReference type="InterPro" id="IPR033479">
    <property type="entry name" value="dCache_1"/>
</dbReference>
<dbReference type="Pfam" id="PF00563">
    <property type="entry name" value="EAL"/>
    <property type="match status" value="1"/>
</dbReference>
<dbReference type="NCBIfam" id="TIGR00229">
    <property type="entry name" value="sensory_box"/>
    <property type="match status" value="1"/>
</dbReference>
<dbReference type="NCBIfam" id="TIGR00254">
    <property type="entry name" value="GGDEF"/>
    <property type="match status" value="1"/>
</dbReference>
<dbReference type="InterPro" id="IPR001610">
    <property type="entry name" value="PAC"/>
</dbReference>
<dbReference type="InterPro" id="IPR001633">
    <property type="entry name" value="EAL_dom"/>
</dbReference>
<dbReference type="SMART" id="SM00267">
    <property type="entry name" value="GGDEF"/>
    <property type="match status" value="1"/>
</dbReference>
<dbReference type="FunFam" id="3.30.70.270:FF:000001">
    <property type="entry name" value="Diguanylate cyclase domain protein"/>
    <property type="match status" value="1"/>
</dbReference>
<dbReference type="InterPro" id="IPR029787">
    <property type="entry name" value="Nucleotide_cyclase"/>
</dbReference>
<evidence type="ECO:0000256" key="1">
    <source>
        <dbReference type="ARBA" id="ARBA00004651"/>
    </source>
</evidence>
<dbReference type="InterPro" id="IPR043128">
    <property type="entry name" value="Rev_trsase/Diguanyl_cyclase"/>
</dbReference>
<dbReference type="AlphaFoldDB" id="A0A0F9SQ64"/>
<dbReference type="Pfam" id="PF13426">
    <property type="entry name" value="PAS_9"/>
    <property type="match status" value="1"/>
</dbReference>